<evidence type="ECO:0000256" key="10">
    <source>
        <dbReference type="PIRNR" id="PIRNR001394"/>
    </source>
</evidence>
<reference evidence="14" key="1">
    <citation type="journal article" date="2019" name="Int. J. Syst. Evol. Microbiol.">
        <title>The Global Catalogue of Microorganisms (GCM) 10K type strain sequencing project: providing services to taxonomists for standard genome sequencing and annotation.</title>
        <authorList>
            <consortium name="The Broad Institute Genomics Platform"/>
            <consortium name="The Broad Institute Genome Sequencing Center for Infectious Disease"/>
            <person name="Wu L."/>
            <person name="Ma J."/>
        </authorList>
    </citation>
    <scope>NUCLEOTIDE SEQUENCE [LARGE SCALE GENOMIC DNA]</scope>
    <source>
        <strain evidence="14">CGMCC 1.18578</strain>
    </source>
</reference>
<evidence type="ECO:0000256" key="7">
    <source>
        <dbReference type="ARBA" id="ARBA00023004"/>
    </source>
</evidence>
<keyword evidence="5 10" id="KW-0004">4Fe-4S</keyword>
<keyword evidence="8 10" id="KW-0411">Iron-sulfur</keyword>
<dbReference type="NCBIfam" id="TIGR00722">
    <property type="entry name" value="ttdA_fumA_fumB"/>
    <property type="match status" value="1"/>
</dbReference>
<dbReference type="Proteomes" id="UP001596108">
    <property type="component" value="Unassembled WGS sequence"/>
</dbReference>
<dbReference type="Pfam" id="PF05681">
    <property type="entry name" value="Fumerase"/>
    <property type="match status" value="1"/>
</dbReference>
<evidence type="ECO:0000256" key="2">
    <source>
        <dbReference type="ARBA" id="ARBA00001966"/>
    </source>
</evidence>
<comment type="catalytic activity">
    <reaction evidence="1 10">
        <text>(S)-malate = fumarate + H2O</text>
        <dbReference type="Rhea" id="RHEA:12460"/>
        <dbReference type="ChEBI" id="CHEBI:15377"/>
        <dbReference type="ChEBI" id="CHEBI:15589"/>
        <dbReference type="ChEBI" id="CHEBI:29806"/>
        <dbReference type="EC" id="4.2.1.2"/>
    </reaction>
</comment>
<keyword evidence="9 10" id="KW-0456">Lyase</keyword>
<dbReference type="PANTHER" id="PTHR43351:SF2">
    <property type="entry name" value="L(+)-TARTRATE DEHYDRATASE SUBUNIT BETA-RELATED"/>
    <property type="match status" value="1"/>
</dbReference>
<organism evidence="13 14">
    <name type="scientific">Cohnella yongneupensis</name>
    <dbReference type="NCBI Taxonomy" id="425006"/>
    <lineage>
        <taxon>Bacteria</taxon>
        <taxon>Bacillati</taxon>
        <taxon>Bacillota</taxon>
        <taxon>Bacilli</taxon>
        <taxon>Bacillales</taxon>
        <taxon>Paenibacillaceae</taxon>
        <taxon>Cohnella</taxon>
    </lineage>
</organism>
<evidence type="ECO:0000256" key="1">
    <source>
        <dbReference type="ARBA" id="ARBA00000929"/>
    </source>
</evidence>
<dbReference type="InterPro" id="IPR004647">
    <property type="entry name" value="Fe-S_hydro-lyase_TtdB-typ_cat"/>
</dbReference>
<dbReference type="SUPFAM" id="SSF117457">
    <property type="entry name" value="FumA C-terminal domain-like"/>
    <property type="match status" value="1"/>
</dbReference>
<comment type="similarity">
    <text evidence="3 10">Belongs to the class-I fumarase family.</text>
</comment>
<dbReference type="EMBL" id="JBHSNC010000052">
    <property type="protein sequence ID" value="MFC5531271.1"/>
    <property type="molecule type" value="Genomic_DNA"/>
</dbReference>
<dbReference type="InterPro" id="IPR011167">
    <property type="entry name" value="Fe_dep_fumarate_hydratase"/>
</dbReference>
<proteinExistence type="inferred from homology"/>
<evidence type="ECO:0000256" key="5">
    <source>
        <dbReference type="ARBA" id="ARBA00022485"/>
    </source>
</evidence>
<keyword evidence="6 10" id="KW-0479">Metal-binding</keyword>
<evidence type="ECO:0000313" key="13">
    <source>
        <dbReference type="EMBL" id="MFC5531271.1"/>
    </source>
</evidence>
<keyword evidence="14" id="KW-1185">Reference proteome</keyword>
<dbReference type="Pfam" id="PF05683">
    <property type="entry name" value="Fumerase_C"/>
    <property type="match status" value="1"/>
</dbReference>
<dbReference type="RefSeq" id="WP_378113225.1">
    <property type="nucleotide sequence ID" value="NZ_JBHSNC010000052.1"/>
</dbReference>
<comment type="caution">
    <text evidence="13">The sequence shown here is derived from an EMBL/GenBank/DDBJ whole genome shotgun (WGS) entry which is preliminary data.</text>
</comment>
<comment type="cofactor">
    <cofactor evidence="2 10">
        <name>[4Fe-4S] cluster</name>
        <dbReference type="ChEBI" id="CHEBI:49883"/>
    </cofactor>
</comment>
<keyword evidence="7 10" id="KW-0408">Iron</keyword>
<dbReference type="EC" id="4.2.1.2" evidence="10"/>
<dbReference type="InterPro" id="IPR004646">
    <property type="entry name" value="Fe-S_hydro-lyase_TtdA-typ_cat"/>
</dbReference>
<dbReference type="PIRSF" id="PIRSF001394">
    <property type="entry name" value="Fe_dep_fumar_hy"/>
    <property type="match status" value="1"/>
</dbReference>
<sequence>MSIFEESIYKLIVETSTNLPADVRRTIAAAREKEDSATRAGLSLTTIAQNIDMAECNVSPICQDTGMPTFVVHTPVGANQIVMRKEIRSAIARATKDGKLRTNSVDSLTGGNSGDNLGPGTPVIHFEQWEKDEVDVRLILKGGGCENKNIQYSLPCEIEGLGKAGRDLDGIRKCVLHAVYQAQGQGCSAGFIGVGIGGDRTTGYELAKQQLFRHVEDVNPIPELAQLEAYIMDKANQLGIGTMGFGGNVTLLGCKVGVNNRLPASFFVSVAYNCWAYRRQGVVLDGETHEIKSWVYEGGSSVPMNATAVSENAAEASAAPTERREIVLQMPLTEEDVRGLKVGDVVILNGEMHTGRDALHKHLMDHDAPIDLTGGVIYHCGPVMLKDEAGWHVKAAGPTTSIREEPYQGDIMRKFGIRAVIGKGGMGPKTLKALQEHGGVYLNAVGGAAQYYAECIKQVNGVDFMEFGIPEAMWHLQVEGFAAIVTMDAHGNSLHADVDKDSREKLAQFKDPVFV</sequence>
<evidence type="ECO:0000259" key="12">
    <source>
        <dbReference type="Pfam" id="PF05683"/>
    </source>
</evidence>
<evidence type="ECO:0000256" key="4">
    <source>
        <dbReference type="ARBA" id="ARBA00011738"/>
    </source>
</evidence>
<dbReference type="Gene3D" id="3.20.130.10">
    <property type="entry name" value="Fe-S hydro-lyase, tartrate dehydratase beta-type, catalytic domain"/>
    <property type="match status" value="1"/>
</dbReference>
<comment type="subunit">
    <text evidence="4 10">Homodimer.</text>
</comment>
<protein>
    <recommendedName>
        <fullName evidence="10">Fumarate hydratase class I</fullName>
        <ecNumber evidence="10">4.2.1.2</ecNumber>
    </recommendedName>
</protein>
<evidence type="ECO:0000259" key="11">
    <source>
        <dbReference type="Pfam" id="PF05681"/>
    </source>
</evidence>
<dbReference type="InterPro" id="IPR036660">
    <property type="entry name" value="Fe-S_hydroAse_TtdB_cat_sf"/>
</dbReference>
<evidence type="ECO:0000256" key="6">
    <source>
        <dbReference type="ARBA" id="ARBA00022723"/>
    </source>
</evidence>
<evidence type="ECO:0000256" key="3">
    <source>
        <dbReference type="ARBA" id="ARBA00008876"/>
    </source>
</evidence>
<feature type="domain" description="Fe-S hydro-lyase tartrate dehydratase alpha-type catalytic" evidence="11">
    <location>
        <begin position="6"/>
        <end position="281"/>
    </location>
</feature>
<comment type="function">
    <text evidence="10">Catalyzes the reversible hydration of fumarate to (S)-malate.</text>
</comment>
<dbReference type="PANTHER" id="PTHR43351">
    <property type="entry name" value="L(+)-TARTRATE DEHYDRATASE SUBUNIT BETA"/>
    <property type="match status" value="1"/>
</dbReference>
<name>A0ABW0R208_9BACL</name>
<evidence type="ECO:0000256" key="9">
    <source>
        <dbReference type="ARBA" id="ARBA00023239"/>
    </source>
</evidence>
<gene>
    <name evidence="13" type="ORF">ACFPQ4_17775</name>
</gene>
<feature type="domain" description="Fe-S hydro-lyase tartrate dehydratase beta-type catalytic" evidence="12">
    <location>
        <begin position="317"/>
        <end position="497"/>
    </location>
</feature>
<evidence type="ECO:0000313" key="14">
    <source>
        <dbReference type="Proteomes" id="UP001596108"/>
    </source>
</evidence>
<accession>A0ABW0R208</accession>
<evidence type="ECO:0000256" key="8">
    <source>
        <dbReference type="ARBA" id="ARBA00023014"/>
    </source>
</evidence>
<dbReference type="NCBIfam" id="TIGR00723">
    <property type="entry name" value="ttdB_fumA_fumB"/>
    <property type="match status" value="1"/>
</dbReference>